<dbReference type="GO" id="GO:0009897">
    <property type="term" value="C:external side of plasma membrane"/>
    <property type="evidence" value="ECO:0007669"/>
    <property type="project" value="TreeGrafter"/>
</dbReference>
<feature type="signal peptide" evidence="5">
    <location>
        <begin position="1"/>
        <end position="24"/>
    </location>
</feature>
<dbReference type="EMBL" id="OW240912">
    <property type="protein sequence ID" value="CAH2218796.1"/>
    <property type="molecule type" value="Genomic_DNA"/>
</dbReference>
<evidence type="ECO:0000313" key="7">
    <source>
        <dbReference type="EMBL" id="CAH2218796.1"/>
    </source>
</evidence>
<dbReference type="GO" id="GO:0005102">
    <property type="term" value="F:signaling receptor binding"/>
    <property type="evidence" value="ECO:0007669"/>
    <property type="project" value="TreeGrafter"/>
</dbReference>
<keyword evidence="4" id="KW-0812">Transmembrane</keyword>
<keyword evidence="2 4" id="KW-0472">Membrane</keyword>
<dbReference type="Pfam" id="PF07686">
    <property type="entry name" value="V-set"/>
    <property type="match status" value="2"/>
</dbReference>
<evidence type="ECO:0000256" key="3">
    <source>
        <dbReference type="ARBA" id="ARBA00023319"/>
    </source>
</evidence>
<dbReference type="AlphaFoldDB" id="A0AAD1QWI5"/>
<dbReference type="InterPro" id="IPR007110">
    <property type="entry name" value="Ig-like_dom"/>
</dbReference>
<evidence type="ECO:0000313" key="8">
    <source>
        <dbReference type="Proteomes" id="UP001295444"/>
    </source>
</evidence>
<dbReference type="InterPro" id="IPR003599">
    <property type="entry name" value="Ig_sub"/>
</dbReference>
<dbReference type="SMART" id="SM00406">
    <property type="entry name" value="IGv"/>
    <property type="match status" value="2"/>
</dbReference>
<evidence type="ECO:0000256" key="1">
    <source>
        <dbReference type="ARBA" id="ARBA00004370"/>
    </source>
</evidence>
<dbReference type="SUPFAM" id="SSF48726">
    <property type="entry name" value="Immunoglobulin"/>
    <property type="match status" value="2"/>
</dbReference>
<dbReference type="InterPro" id="IPR050504">
    <property type="entry name" value="IgSF_BTN/MOG"/>
</dbReference>
<evidence type="ECO:0000259" key="6">
    <source>
        <dbReference type="PROSITE" id="PS50835"/>
    </source>
</evidence>
<dbReference type="InterPro" id="IPR036179">
    <property type="entry name" value="Ig-like_dom_sf"/>
</dbReference>
<name>A0AAD1QWI5_PELCU</name>
<evidence type="ECO:0000256" key="5">
    <source>
        <dbReference type="SAM" id="SignalP"/>
    </source>
</evidence>
<reference evidence="7" key="1">
    <citation type="submission" date="2022-03" db="EMBL/GenBank/DDBJ databases">
        <authorList>
            <person name="Alioto T."/>
            <person name="Alioto T."/>
            <person name="Gomez Garrido J."/>
        </authorList>
    </citation>
    <scope>NUCLEOTIDE SEQUENCE</scope>
</reference>
<dbReference type="InterPro" id="IPR013106">
    <property type="entry name" value="Ig_V-set"/>
</dbReference>
<dbReference type="GO" id="GO:0050852">
    <property type="term" value="P:T cell receptor signaling pathway"/>
    <property type="evidence" value="ECO:0007669"/>
    <property type="project" value="TreeGrafter"/>
</dbReference>
<comment type="subcellular location">
    <subcellularLocation>
        <location evidence="1">Membrane</location>
    </subcellularLocation>
</comment>
<feature type="transmembrane region" description="Helical" evidence="4">
    <location>
        <begin position="257"/>
        <end position="275"/>
    </location>
</feature>
<dbReference type="Proteomes" id="UP001295444">
    <property type="component" value="Chromosome 01"/>
</dbReference>
<keyword evidence="4" id="KW-1133">Transmembrane helix</keyword>
<dbReference type="GO" id="GO:0001817">
    <property type="term" value="P:regulation of cytokine production"/>
    <property type="evidence" value="ECO:0007669"/>
    <property type="project" value="TreeGrafter"/>
</dbReference>
<evidence type="ECO:0000256" key="2">
    <source>
        <dbReference type="ARBA" id="ARBA00023136"/>
    </source>
</evidence>
<dbReference type="InterPro" id="IPR013783">
    <property type="entry name" value="Ig-like_fold"/>
</dbReference>
<feature type="domain" description="Ig-like" evidence="6">
    <location>
        <begin position="150"/>
        <end position="248"/>
    </location>
</feature>
<gene>
    <name evidence="7" type="ORF">PECUL_23A023306</name>
</gene>
<sequence length="276" mass="31636">MAASPGYWIFWLSIMMYLTPSGHSEDKTLEMIAAPYETIVLPCKGLIQSVTEDLHVSWMKMRAKTENNLLVYGFEKGKPTNKHQAYQFQNRTEMVFDWSGSWVNLTLKDVTELDSGVYQCQIYNEYGHWTQNITLSIKDKTWNVTAAPHETAHLPCKFPIKFGTDDLHVSWVKMGEKDKNLQVYGFKKQKPANQQQVSQFKDRTESDLDRSGGWVNLTLKDVTEMDSGIYRCQGYNANGSWTQNILLYIEDPKGRSHIFIIASVVVILILVTAFVC</sequence>
<accession>A0AAD1QWI5</accession>
<evidence type="ECO:0000256" key="4">
    <source>
        <dbReference type="SAM" id="Phobius"/>
    </source>
</evidence>
<organism evidence="7 8">
    <name type="scientific">Pelobates cultripes</name>
    <name type="common">Western spadefoot toad</name>
    <dbReference type="NCBI Taxonomy" id="61616"/>
    <lineage>
        <taxon>Eukaryota</taxon>
        <taxon>Metazoa</taxon>
        <taxon>Chordata</taxon>
        <taxon>Craniata</taxon>
        <taxon>Vertebrata</taxon>
        <taxon>Euteleostomi</taxon>
        <taxon>Amphibia</taxon>
        <taxon>Batrachia</taxon>
        <taxon>Anura</taxon>
        <taxon>Pelobatoidea</taxon>
        <taxon>Pelobatidae</taxon>
        <taxon>Pelobates</taxon>
    </lineage>
</organism>
<proteinExistence type="predicted"/>
<feature type="domain" description="Ig-like" evidence="6">
    <location>
        <begin position="20"/>
        <end position="136"/>
    </location>
</feature>
<keyword evidence="8" id="KW-1185">Reference proteome</keyword>
<keyword evidence="3" id="KW-0393">Immunoglobulin domain</keyword>
<dbReference type="PANTHER" id="PTHR24100">
    <property type="entry name" value="BUTYROPHILIN"/>
    <property type="match status" value="1"/>
</dbReference>
<dbReference type="Gene3D" id="2.60.40.10">
    <property type="entry name" value="Immunoglobulins"/>
    <property type="match status" value="2"/>
</dbReference>
<protein>
    <submittedName>
        <fullName evidence="7">CD226 antigen-like</fullName>
    </submittedName>
</protein>
<keyword evidence="5" id="KW-0732">Signal</keyword>
<dbReference type="PROSITE" id="PS50835">
    <property type="entry name" value="IG_LIKE"/>
    <property type="match status" value="2"/>
</dbReference>
<dbReference type="SMART" id="SM00409">
    <property type="entry name" value="IG"/>
    <property type="match status" value="2"/>
</dbReference>
<feature type="chain" id="PRO_5042192801" evidence="5">
    <location>
        <begin position="25"/>
        <end position="276"/>
    </location>
</feature>